<protein>
    <submittedName>
        <fullName evidence="1">Uncharacterized protein</fullName>
    </submittedName>
</protein>
<dbReference type="EMBL" id="SOZJ01000001">
    <property type="protein sequence ID" value="TGJ74633.1"/>
    <property type="molecule type" value="Genomic_DNA"/>
</dbReference>
<organism evidence="1 2">
    <name type="scientific">Orbilia oligospora</name>
    <name type="common">Nematode-trapping fungus</name>
    <name type="synonym">Arthrobotrys oligospora</name>
    <dbReference type="NCBI Taxonomy" id="2813651"/>
    <lineage>
        <taxon>Eukaryota</taxon>
        <taxon>Fungi</taxon>
        <taxon>Dikarya</taxon>
        <taxon>Ascomycota</taxon>
        <taxon>Pezizomycotina</taxon>
        <taxon>Orbiliomycetes</taxon>
        <taxon>Orbiliales</taxon>
        <taxon>Orbiliaceae</taxon>
        <taxon>Orbilia</taxon>
    </lineage>
</organism>
<evidence type="ECO:0000313" key="2">
    <source>
        <dbReference type="Proteomes" id="UP000297595"/>
    </source>
</evidence>
<reference evidence="1 2" key="1">
    <citation type="submission" date="2019-03" db="EMBL/GenBank/DDBJ databases">
        <title>Nematode-trapping fungi genome.</title>
        <authorList>
            <person name="Vidal-Diez De Ulzurrun G."/>
        </authorList>
    </citation>
    <scope>NUCLEOTIDE SEQUENCE [LARGE SCALE GENOMIC DNA]</scope>
    <source>
        <strain evidence="1 2">TWF154</strain>
    </source>
</reference>
<dbReference type="Proteomes" id="UP000297595">
    <property type="component" value="Unassembled WGS sequence"/>
</dbReference>
<gene>
    <name evidence="1" type="ORF">EYR41_001610</name>
</gene>
<evidence type="ECO:0000313" key="1">
    <source>
        <dbReference type="EMBL" id="TGJ74633.1"/>
    </source>
</evidence>
<name>A0A8H2EBP2_ORBOL</name>
<proteinExistence type="predicted"/>
<dbReference type="AlphaFoldDB" id="A0A8H2EBP2"/>
<comment type="caution">
    <text evidence="1">The sequence shown here is derived from an EMBL/GenBank/DDBJ whole genome shotgun (WGS) entry which is preliminary data.</text>
</comment>
<accession>A0A8H2EBP2</accession>
<sequence length="82" mass="9290">MEVWYVWFGLTSPSRAAPRRHASPTLRQSRPETFNPCLLGLQTTRPTAAKFLLDDIQVHNSWLQTLDAGDEFIILSKGHPSL</sequence>